<organism evidence="1 2">
    <name type="scientific">Sumerlaea chitinivorans</name>
    <dbReference type="NCBI Taxonomy" id="2250252"/>
    <lineage>
        <taxon>Bacteria</taxon>
        <taxon>Candidatus Sumerlaeota</taxon>
        <taxon>Candidatus Sumerlaeia</taxon>
        <taxon>Candidatus Sumerlaeales</taxon>
        <taxon>Candidatus Sumerlaeaceae</taxon>
        <taxon>Candidatus Sumerlaea</taxon>
    </lineage>
</organism>
<proteinExistence type="predicted"/>
<reference evidence="1 2" key="1">
    <citation type="submission" date="2018-05" db="EMBL/GenBank/DDBJ databases">
        <title>A metagenomic window into the 2 km-deep terrestrial subsurface aquifer revealed taxonomically and functionally diverse microbial community comprising novel uncultured bacterial lineages.</title>
        <authorList>
            <person name="Kadnikov V.V."/>
            <person name="Mardanov A.V."/>
            <person name="Beletsky A.V."/>
            <person name="Banks D."/>
            <person name="Pimenov N.V."/>
            <person name="Frank Y.A."/>
            <person name="Karnachuk O.V."/>
            <person name="Ravin N.V."/>
        </authorList>
    </citation>
    <scope>NUCLEOTIDE SEQUENCE [LARGE SCALE GENOMIC DNA]</scope>
    <source>
        <strain evidence="1">BY</strain>
    </source>
</reference>
<sequence length="41" mass="4216">MRAITPIPNAMSGSAMSAGSFRVAMSEAMTKKSTKMPPAAT</sequence>
<dbReference type="EMBL" id="CP030759">
    <property type="protein sequence ID" value="AXA35387.1"/>
    <property type="molecule type" value="Genomic_DNA"/>
</dbReference>
<evidence type="ECO:0000313" key="1">
    <source>
        <dbReference type="EMBL" id="AXA35387.1"/>
    </source>
</evidence>
<accession>A0A2Z4Y2E5</accession>
<gene>
    <name evidence="1" type="ORF">BRCON_0610</name>
</gene>
<protein>
    <submittedName>
        <fullName evidence="1">Uncharacterized protein</fullName>
    </submittedName>
</protein>
<dbReference type="Proteomes" id="UP000262583">
    <property type="component" value="Chromosome"/>
</dbReference>
<name>A0A2Z4Y2E5_SUMC1</name>
<dbReference type="KEGG" id="schv:BRCON_0610"/>
<dbReference type="AlphaFoldDB" id="A0A2Z4Y2E5"/>
<evidence type="ECO:0000313" key="2">
    <source>
        <dbReference type="Proteomes" id="UP000262583"/>
    </source>
</evidence>